<dbReference type="EMBL" id="NIOF01000006">
    <property type="protein sequence ID" value="OWQ88898.1"/>
    <property type="molecule type" value="Genomic_DNA"/>
</dbReference>
<dbReference type="RefSeq" id="WP_088385784.1">
    <property type="nucleotide sequence ID" value="NZ_NIOF01000006.1"/>
</dbReference>
<evidence type="ECO:0000313" key="2">
    <source>
        <dbReference type="Proteomes" id="UP000197468"/>
    </source>
</evidence>
<dbReference type="Proteomes" id="UP000197468">
    <property type="component" value="Unassembled WGS sequence"/>
</dbReference>
<dbReference type="AlphaFoldDB" id="A0A246J9K9"/>
<name>A0A246J9K9_9BURK</name>
<comment type="caution">
    <text evidence="1">The sequence shown here is derived from an EMBL/GenBank/DDBJ whole genome shotgun (WGS) entry which is preliminary data.</text>
</comment>
<proteinExistence type="predicted"/>
<sequence length="118" mass="13333">MESTAQCLMGDRRLLAEYESDRHVPYPLPRPLRPDELAPFIERDILVTFTAKVPLALVARAENGDLSAFIERTWLGDDTIMISPEYRAVGATFDDFAQQFAGQVHLQVTCQLSKPERP</sequence>
<keyword evidence="2" id="KW-1185">Reference proteome</keyword>
<gene>
    <name evidence="1" type="ORF">CDN99_15610</name>
</gene>
<dbReference type="OrthoDB" id="8739840at2"/>
<evidence type="ECO:0000313" key="1">
    <source>
        <dbReference type="EMBL" id="OWQ88898.1"/>
    </source>
</evidence>
<reference evidence="1 2" key="1">
    <citation type="journal article" date="2008" name="Int. J. Syst. Evol. Microbiol.">
        <title>Description of Roseateles aquatilis sp. nov. and Roseateles terrae sp. nov., in the class Betaproteobacteria, and emended description of the genus Roseateles.</title>
        <authorList>
            <person name="Gomila M."/>
            <person name="Bowien B."/>
            <person name="Falsen E."/>
            <person name="Moore E.R."/>
            <person name="Lalucat J."/>
        </authorList>
    </citation>
    <scope>NUCLEOTIDE SEQUENCE [LARGE SCALE GENOMIC DNA]</scope>
    <source>
        <strain evidence="1 2">CCUG 48205</strain>
    </source>
</reference>
<organism evidence="1 2">
    <name type="scientific">Roseateles aquatilis</name>
    <dbReference type="NCBI Taxonomy" id="431061"/>
    <lineage>
        <taxon>Bacteria</taxon>
        <taxon>Pseudomonadati</taxon>
        <taxon>Pseudomonadota</taxon>
        <taxon>Betaproteobacteria</taxon>
        <taxon>Burkholderiales</taxon>
        <taxon>Sphaerotilaceae</taxon>
        <taxon>Roseateles</taxon>
    </lineage>
</organism>
<protein>
    <submittedName>
        <fullName evidence="1">Uncharacterized protein</fullName>
    </submittedName>
</protein>
<accession>A0A246J9K9</accession>